<dbReference type="CDD" id="cd06222">
    <property type="entry name" value="RNase_H_like"/>
    <property type="match status" value="1"/>
</dbReference>
<evidence type="ECO:0000259" key="1">
    <source>
        <dbReference type="Pfam" id="PF13456"/>
    </source>
</evidence>
<keyword evidence="3" id="KW-1185">Reference proteome</keyword>
<dbReference type="InterPro" id="IPR052929">
    <property type="entry name" value="RNase_H-like_EbsB-rel"/>
</dbReference>
<evidence type="ECO:0000313" key="3">
    <source>
        <dbReference type="Proteomes" id="UP001497516"/>
    </source>
</evidence>
<name>A0AAV2EXU5_9ROSI</name>
<proteinExistence type="predicted"/>
<evidence type="ECO:0000313" key="2">
    <source>
        <dbReference type="EMBL" id="CAL1390709.1"/>
    </source>
</evidence>
<dbReference type="Pfam" id="PF13456">
    <property type="entry name" value="RVT_3"/>
    <property type="match status" value="1"/>
</dbReference>
<dbReference type="EMBL" id="OZ034818">
    <property type="protein sequence ID" value="CAL1390709.1"/>
    <property type="molecule type" value="Genomic_DNA"/>
</dbReference>
<feature type="domain" description="RNase H type-1" evidence="1">
    <location>
        <begin position="100"/>
        <end position="197"/>
    </location>
</feature>
<dbReference type="GO" id="GO:0003676">
    <property type="term" value="F:nucleic acid binding"/>
    <property type="evidence" value="ECO:0007669"/>
    <property type="project" value="InterPro"/>
</dbReference>
<dbReference type="GO" id="GO:0004523">
    <property type="term" value="F:RNA-DNA hybrid ribonuclease activity"/>
    <property type="evidence" value="ECO:0007669"/>
    <property type="project" value="InterPro"/>
</dbReference>
<dbReference type="Gene3D" id="3.30.420.10">
    <property type="entry name" value="Ribonuclease H-like superfamily/Ribonuclease H"/>
    <property type="match status" value="1"/>
</dbReference>
<dbReference type="AlphaFoldDB" id="A0AAV2EXU5"/>
<sequence length="198" mass="22115">MGEGRTCMEWLREVWSISSLDQIQQFSVILWNLWKERCNHLFNNRKIDEDQIIPEAIGWLQAFLEAQDPPISSYVAQNQQRSSSASSGWIPPPEGTFKLNSDAGVLNQTGVGFGCVIRDWEGKFCGVMAKKERGSCRPIEAEAKAIVMGLCEANRRGLGPLMVESDCQLLIGKLENGETNFSELGVCCEDIKKLARCN</sequence>
<dbReference type="PANTHER" id="PTHR47074:SF11">
    <property type="entry name" value="REVERSE TRANSCRIPTASE-LIKE PROTEIN"/>
    <property type="match status" value="1"/>
</dbReference>
<gene>
    <name evidence="2" type="ORF">LTRI10_LOCUS31473</name>
</gene>
<organism evidence="2 3">
    <name type="scientific">Linum trigynum</name>
    <dbReference type="NCBI Taxonomy" id="586398"/>
    <lineage>
        <taxon>Eukaryota</taxon>
        <taxon>Viridiplantae</taxon>
        <taxon>Streptophyta</taxon>
        <taxon>Embryophyta</taxon>
        <taxon>Tracheophyta</taxon>
        <taxon>Spermatophyta</taxon>
        <taxon>Magnoliopsida</taxon>
        <taxon>eudicotyledons</taxon>
        <taxon>Gunneridae</taxon>
        <taxon>Pentapetalae</taxon>
        <taxon>rosids</taxon>
        <taxon>fabids</taxon>
        <taxon>Malpighiales</taxon>
        <taxon>Linaceae</taxon>
        <taxon>Linum</taxon>
    </lineage>
</organism>
<reference evidence="2 3" key="1">
    <citation type="submission" date="2024-04" db="EMBL/GenBank/DDBJ databases">
        <authorList>
            <person name="Fracassetti M."/>
        </authorList>
    </citation>
    <scope>NUCLEOTIDE SEQUENCE [LARGE SCALE GENOMIC DNA]</scope>
</reference>
<dbReference type="Proteomes" id="UP001497516">
    <property type="component" value="Chromosome 5"/>
</dbReference>
<dbReference type="InterPro" id="IPR036397">
    <property type="entry name" value="RNaseH_sf"/>
</dbReference>
<dbReference type="InterPro" id="IPR044730">
    <property type="entry name" value="RNase_H-like_dom_plant"/>
</dbReference>
<accession>A0AAV2EXU5</accession>
<dbReference type="PANTHER" id="PTHR47074">
    <property type="entry name" value="BNAC02G40300D PROTEIN"/>
    <property type="match status" value="1"/>
</dbReference>
<protein>
    <recommendedName>
        <fullName evidence="1">RNase H type-1 domain-containing protein</fullName>
    </recommendedName>
</protein>
<dbReference type="InterPro" id="IPR002156">
    <property type="entry name" value="RNaseH_domain"/>
</dbReference>